<dbReference type="GO" id="GO:0010073">
    <property type="term" value="P:meristem maintenance"/>
    <property type="evidence" value="ECO:0007669"/>
    <property type="project" value="InterPro"/>
</dbReference>
<evidence type="ECO:0000259" key="1">
    <source>
        <dbReference type="Pfam" id="PF10536"/>
    </source>
</evidence>
<sequence>MMNEQTLENTLMEVRENFMLSPAGDSEPTFRTAHFLKPISNTIDEPSFELNPSFSSFEFEPKEWPLKMHCNGWRQPQEKWVCWVDELKQKYESVWKKAGIFEAIMSTKCKVLRNKNLLFGVVEKWCSETNTFVFSFGEATITLEDVMVLGGYPILGEPVFAEIKDQEMKEVKKKLILARQEPWKTRKSKASTSKWMDIFINKGSEIEHEAFLAAWLSIFVFPHKINLVKSSLFHIAIHLARGNQFALAPAVLASLYKDLSLFKETVVGLKKMFIGR</sequence>
<feature type="domain" description="Aminotransferase-like plant mobile" evidence="1">
    <location>
        <begin position="99"/>
        <end position="265"/>
    </location>
</feature>
<keyword evidence="2" id="KW-1185">Reference proteome</keyword>
<name>A0A3Q7XRR6_CICAR</name>
<evidence type="ECO:0000313" key="2">
    <source>
        <dbReference type="Proteomes" id="UP000087171"/>
    </source>
</evidence>
<dbReference type="InterPro" id="IPR044824">
    <property type="entry name" value="MAIN-like"/>
</dbReference>
<evidence type="ECO:0000313" key="3">
    <source>
        <dbReference type="RefSeq" id="XP_027190348.1"/>
    </source>
</evidence>
<dbReference type="Pfam" id="PF10536">
    <property type="entry name" value="PMD"/>
    <property type="match status" value="1"/>
</dbReference>
<dbReference type="PANTHER" id="PTHR46033:SF67">
    <property type="entry name" value="AMINOTRANSFERASE-LIKE, PLANT MOBILE DOMAIN FAMILY PROTEIN"/>
    <property type="match status" value="1"/>
</dbReference>
<proteinExistence type="predicted"/>
<dbReference type="STRING" id="3827.A0A3Q7XRR6"/>
<dbReference type="RefSeq" id="XP_027190348.1">
    <property type="nucleotide sequence ID" value="XM_027334547.1"/>
</dbReference>
<protein>
    <submittedName>
        <fullName evidence="3">Protein MAINTENANCE OF MERISTEMS-like</fullName>
    </submittedName>
</protein>
<dbReference type="InterPro" id="IPR019557">
    <property type="entry name" value="AminoTfrase-like_pln_mobile"/>
</dbReference>
<accession>A0A3Q7XRR6</accession>
<organism evidence="2 3">
    <name type="scientific">Cicer arietinum</name>
    <name type="common">Chickpea</name>
    <name type="synonym">Garbanzo</name>
    <dbReference type="NCBI Taxonomy" id="3827"/>
    <lineage>
        <taxon>Eukaryota</taxon>
        <taxon>Viridiplantae</taxon>
        <taxon>Streptophyta</taxon>
        <taxon>Embryophyta</taxon>
        <taxon>Tracheophyta</taxon>
        <taxon>Spermatophyta</taxon>
        <taxon>Magnoliopsida</taxon>
        <taxon>eudicotyledons</taxon>
        <taxon>Gunneridae</taxon>
        <taxon>Pentapetalae</taxon>
        <taxon>rosids</taxon>
        <taxon>fabids</taxon>
        <taxon>Fabales</taxon>
        <taxon>Fabaceae</taxon>
        <taxon>Papilionoideae</taxon>
        <taxon>50 kb inversion clade</taxon>
        <taxon>NPAAA clade</taxon>
        <taxon>Hologalegina</taxon>
        <taxon>IRL clade</taxon>
        <taxon>Cicereae</taxon>
        <taxon>Cicer</taxon>
    </lineage>
</organism>
<dbReference type="KEGG" id="cam:113783940"/>
<dbReference type="AlphaFoldDB" id="A0A3Q7XRR6"/>
<dbReference type="GeneID" id="113783940"/>
<reference evidence="2" key="1">
    <citation type="journal article" date="2013" name="Nat. Biotechnol.">
        <title>Draft genome sequence of chickpea (Cicer arietinum) provides a resource for trait improvement.</title>
        <authorList>
            <person name="Varshney R.K."/>
            <person name="Song C."/>
            <person name="Saxena R.K."/>
            <person name="Azam S."/>
            <person name="Yu S."/>
            <person name="Sharpe A.G."/>
            <person name="Cannon S."/>
            <person name="Baek J."/>
            <person name="Rosen B.D."/>
            <person name="Tar'an B."/>
            <person name="Millan T."/>
            <person name="Zhang X."/>
            <person name="Ramsay L.D."/>
            <person name="Iwata A."/>
            <person name="Wang Y."/>
            <person name="Nelson W."/>
            <person name="Farmer A.D."/>
            <person name="Gaur P.M."/>
            <person name="Soderlund C."/>
            <person name="Penmetsa R.V."/>
            <person name="Xu C."/>
            <person name="Bharti A.K."/>
            <person name="He W."/>
            <person name="Winter P."/>
            <person name="Zhao S."/>
            <person name="Hane J.K."/>
            <person name="Carrasquilla-Garcia N."/>
            <person name="Condie J.A."/>
            <person name="Upadhyaya H.D."/>
            <person name="Luo M.C."/>
            <person name="Thudi M."/>
            <person name="Gowda C.L."/>
            <person name="Singh N.P."/>
            <person name="Lichtenzveig J."/>
            <person name="Gali K.K."/>
            <person name="Rubio J."/>
            <person name="Nadarajan N."/>
            <person name="Dolezel J."/>
            <person name="Bansal K.C."/>
            <person name="Xu X."/>
            <person name="Edwards D."/>
            <person name="Zhang G."/>
            <person name="Kahl G."/>
            <person name="Gil J."/>
            <person name="Singh K.B."/>
            <person name="Datta S.K."/>
            <person name="Jackson S.A."/>
            <person name="Wang J."/>
            <person name="Cook D.R."/>
        </authorList>
    </citation>
    <scope>NUCLEOTIDE SEQUENCE [LARGE SCALE GENOMIC DNA]</scope>
    <source>
        <strain evidence="2">cv. CDC Frontier</strain>
    </source>
</reference>
<dbReference type="OrthoDB" id="1572276at2759"/>
<gene>
    <name evidence="3" type="primary">LOC113783940</name>
</gene>
<dbReference type="Proteomes" id="UP000087171">
    <property type="component" value="Chromosome Ca5"/>
</dbReference>
<dbReference type="PANTHER" id="PTHR46033">
    <property type="entry name" value="PROTEIN MAIN-LIKE 2"/>
    <property type="match status" value="1"/>
</dbReference>
<reference evidence="3" key="2">
    <citation type="submission" date="2025-08" db="UniProtKB">
        <authorList>
            <consortium name="RefSeq"/>
        </authorList>
    </citation>
    <scope>IDENTIFICATION</scope>
    <source>
        <tissue evidence="3">Etiolated seedlings</tissue>
    </source>
</reference>